<reference evidence="8 9" key="1">
    <citation type="submission" date="2018-07" db="EMBL/GenBank/DDBJ databases">
        <title>Identification of spontaneous genetic mutation associated with occurrence of a yellow conidial color mutant of Aspergillus flavus.</title>
        <authorList>
            <person name="Chang P.-K."/>
            <person name="Mack B.M."/>
            <person name="Scharfenstein L."/>
            <person name="Gilbert M.K."/>
        </authorList>
    </citation>
    <scope>NUCLEOTIDE SEQUENCE [LARGE SCALE GENOMIC DNA]</scope>
    <source>
        <strain evidence="8 9">CA14</strain>
    </source>
</reference>
<keyword evidence="4" id="KW-0238">DNA-binding</keyword>
<evidence type="ECO:0000256" key="3">
    <source>
        <dbReference type="ARBA" id="ARBA00023015"/>
    </source>
</evidence>
<evidence type="ECO:0008006" key="10">
    <source>
        <dbReference type="Google" id="ProtNLM"/>
    </source>
</evidence>
<sequence>MSTVECQTLKLECRIATNNTKGTREPKVEEDVLSGLFDAQPRPPPPKNVVDVHRQIFQTKFDISGQQSAGPSLVTTSDDGRARPPVLDQKKADHLLNKFRAKSSYFPFVTLPRNIASAEHRFLYLAVLTAASSDDIALLRSLDNRFRSVLADRVVNAGEKSLDYLQGLLIYLAWYNLHLRPRSFQSYQYLQIAISMMVDLGLDNEAIEKTEFDRSSPSSNNEALDACLGCYYLSSLIATGTKRDNMVTLSSNLRGYLLRLSQKECTRGKMMYSCIRLQSAIEAAYKGAERQDVFWPADSQLTSDLSLNTPSINIARLTLSLLEEASIYRLQPALLEFDLLKFQSIMSKGRAFLDYFISVPTSDFANLSFAEWERLIAAIHVITEIISAAASLPGIVAAVGEESRTLTRYLECLANRMEKLSQSGRNPGEHPDMFYLFKSVLDLLCPLPLAATYDQGLPPAVNPEPHHGKKRCPVLSGIRETEFWDAYQTSLPADDIDIDLDMLFTNEFLSELSPEQWMDASEDTSYT</sequence>
<dbReference type="InterPro" id="IPR051089">
    <property type="entry name" value="prtT"/>
</dbReference>
<dbReference type="CDD" id="cd12148">
    <property type="entry name" value="fungal_TF_MHR"/>
    <property type="match status" value="1"/>
</dbReference>
<evidence type="ECO:0000256" key="2">
    <source>
        <dbReference type="ARBA" id="ARBA00022833"/>
    </source>
</evidence>
<evidence type="ECO:0000256" key="7">
    <source>
        <dbReference type="SAM" id="MobiDB-lite"/>
    </source>
</evidence>
<dbReference type="PANTHER" id="PTHR31845">
    <property type="entry name" value="FINGER DOMAIN PROTEIN, PUTATIVE-RELATED"/>
    <property type="match status" value="1"/>
</dbReference>
<name>A0AB74C2D2_ASPFL</name>
<comment type="subcellular location">
    <subcellularLocation>
        <location evidence="1">Nucleus</location>
    </subcellularLocation>
</comment>
<evidence type="ECO:0000256" key="6">
    <source>
        <dbReference type="ARBA" id="ARBA00023242"/>
    </source>
</evidence>
<dbReference type="Proteomes" id="UP000275480">
    <property type="component" value="Unassembled WGS sequence"/>
</dbReference>
<keyword evidence="3" id="KW-0805">Transcription regulation</keyword>
<comment type="caution">
    <text evidence="8">The sequence shown here is derived from an EMBL/GenBank/DDBJ whole genome shotgun (WGS) entry which is preliminary data.</text>
</comment>
<organism evidence="8 9">
    <name type="scientific">Aspergillus flavus</name>
    <dbReference type="NCBI Taxonomy" id="5059"/>
    <lineage>
        <taxon>Eukaryota</taxon>
        <taxon>Fungi</taxon>
        <taxon>Dikarya</taxon>
        <taxon>Ascomycota</taxon>
        <taxon>Pezizomycotina</taxon>
        <taxon>Eurotiomycetes</taxon>
        <taxon>Eurotiomycetidae</taxon>
        <taxon>Eurotiales</taxon>
        <taxon>Aspergillaceae</taxon>
        <taxon>Aspergillus</taxon>
        <taxon>Aspergillus subgen. Circumdati</taxon>
    </lineage>
</organism>
<protein>
    <recommendedName>
        <fullName evidence="10">Transcription factor domain-containing protein</fullName>
    </recommendedName>
</protein>
<dbReference type="AlphaFoldDB" id="A0AB74C2D2"/>
<keyword evidence="6" id="KW-0539">Nucleus</keyword>
<dbReference type="EMBL" id="QQZZ01000130">
    <property type="protein sequence ID" value="RMZ39667.1"/>
    <property type="molecule type" value="Genomic_DNA"/>
</dbReference>
<proteinExistence type="predicted"/>
<feature type="region of interest" description="Disordered" evidence="7">
    <location>
        <begin position="64"/>
        <end position="85"/>
    </location>
</feature>
<dbReference type="GO" id="GO:0000981">
    <property type="term" value="F:DNA-binding transcription factor activity, RNA polymerase II-specific"/>
    <property type="evidence" value="ECO:0007669"/>
    <property type="project" value="TreeGrafter"/>
</dbReference>
<accession>A0AB74C2D2</accession>
<keyword evidence="5" id="KW-0804">Transcription</keyword>
<evidence type="ECO:0000313" key="8">
    <source>
        <dbReference type="EMBL" id="RMZ39667.1"/>
    </source>
</evidence>
<gene>
    <name evidence="8" type="ORF">CA14_010156</name>
</gene>
<dbReference type="GO" id="GO:0005634">
    <property type="term" value="C:nucleus"/>
    <property type="evidence" value="ECO:0007669"/>
    <property type="project" value="UniProtKB-SubCell"/>
</dbReference>
<evidence type="ECO:0000313" key="9">
    <source>
        <dbReference type="Proteomes" id="UP000275480"/>
    </source>
</evidence>
<keyword evidence="2" id="KW-0862">Zinc</keyword>
<dbReference type="PANTHER" id="PTHR31845:SF10">
    <property type="entry name" value="ZN(II)2CYS6 TRANSCRIPTION FACTOR (EUROFUNG)"/>
    <property type="match status" value="1"/>
</dbReference>
<evidence type="ECO:0000256" key="1">
    <source>
        <dbReference type="ARBA" id="ARBA00004123"/>
    </source>
</evidence>
<evidence type="ECO:0000256" key="4">
    <source>
        <dbReference type="ARBA" id="ARBA00023125"/>
    </source>
</evidence>
<feature type="compositionally biased region" description="Polar residues" evidence="7">
    <location>
        <begin position="64"/>
        <end position="77"/>
    </location>
</feature>
<evidence type="ECO:0000256" key="5">
    <source>
        <dbReference type="ARBA" id="ARBA00023163"/>
    </source>
</evidence>
<dbReference type="GO" id="GO:0000976">
    <property type="term" value="F:transcription cis-regulatory region binding"/>
    <property type="evidence" value="ECO:0007669"/>
    <property type="project" value="TreeGrafter"/>
</dbReference>